<proteinExistence type="predicted"/>
<evidence type="ECO:0000313" key="2">
    <source>
        <dbReference type="EMBL" id="RKD85996.1"/>
    </source>
</evidence>
<accession>A0A419VVA7</accession>
<evidence type="ECO:0000259" key="1">
    <source>
        <dbReference type="PROSITE" id="PS51186"/>
    </source>
</evidence>
<organism evidence="2 3">
    <name type="scientific">Mangrovibacterium diazotrophicum</name>
    <dbReference type="NCBI Taxonomy" id="1261403"/>
    <lineage>
        <taxon>Bacteria</taxon>
        <taxon>Pseudomonadati</taxon>
        <taxon>Bacteroidota</taxon>
        <taxon>Bacteroidia</taxon>
        <taxon>Marinilabiliales</taxon>
        <taxon>Prolixibacteraceae</taxon>
        <taxon>Mangrovibacterium</taxon>
    </lineage>
</organism>
<dbReference type="Proteomes" id="UP000283387">
    <property type="component" value="Unassembled WGS sequence"/>
</dbReference>
<keyword evidence="2" id="KW-0808">Transferase</keyword>
<dbReference type="InterPro" id="IPR000182">
    <property type="entry name" value="GNAT_dom"/>
</dbReference>
<sequence length="155" mass="18169">MKFRHQKQLTAAERSEIRLLWNREYPAKLNYASLADFDRYLDALPGQSHILMIDEVGRIRGWYFDFKRDGERWFAIIIDSALQEKGLGTQMLDLAKTNASELNGWVADHENDHKSNGEPYRSPLAFYLKNGFQQLPAIRLELDKLSAVKIRWRNE</sequence>
<protein>
    <submittedName>
        <fullName evidence="2">Acetyltransferase (GNAT) family protein</fullName>
    </submittedName>
</protein>
<dbReference type="Gene3D" id="3.40.630.30">
    <property type="match status" value="1"/>
</dbReference>
<dbReference type="Pfam" id="PF13508">
    <property type="entry name" value="Acetyltransf_7"/>
    <property type="match status" value="1"/>
</dbReference>
<dbReference type="InterPro" id="IPR016181">
    <property type="entry name" value="Acyl_CoA_acyltransferase"/>
</dbReference>
<dbReference type="GO" id="GO:0016747">
    <property type="term" value="F:acyltransferase activity, transferring groups other than amino-acyl groups"/>
    <property type="evidence" value="ECO:0007669"/>
    <property type="project" value="InterPro"/>
</dbReference>
<name>A0A419VVA7_9BACT</name>
<dbReference type="EMBL" id="RAPN01000005">
    <property type="protein sequence ID" value="RKD85996.1"/>
    <property type="molecule type" value="Genomic_DNA"/>
</dbReference>
<dbReference type="SUPFAM" id="SSF55729">
    <property type="entry name" value="Acyl-CoA N-acyltransferases (Nat)"/>
    <property type="match status" value="1"/>
</dbReference>
<dbReference type="AlphaFoldDB" id="A0A419VVA7"/>
<feature type="domain" description="N-acetyltransferase" evidence="1">
    <location>
        <begin position="4"/>
        <end position="155"/>
    </location>
</feature>
<reference evidence="2 3" key="1">
    <citation type="submission" date="2018-09" db="EMBL/GenBank/DDBJ databases">
        <title>Genomic Encyclopedia of Archaeal and Bacterial Type Strains, Phase II (KMG-II): from individual species to whole genera.</title>
        <authorList>
            <person name="Goeker M."/>
        </authorList>
    </citation>
    <scope>NUCLEOTIDE SEQUENCE [LARGE SCALE GENOMIC DNA]</scope>
    <source>
        <strain evidence="2 3">DSM 27148</strain>
    </source>
</reference>
<dbReference type="OrthoDB" id="1073140at2"/>
<evidence type="ECO:0000313" key="3">
    <source>
        <dbReference type="Proteomes" id="UP000283387"/>
    </source>
</evidence>
<dbReference type="PROSITE" id="PS51186">
    <property type="entry name" value="GNAT"/>
    <property type="match status" value="1"/>
</dbReference>
<comment type="caution">
    <text evidence="2">The sequence shown here is derived from an EMBL/GenBank/DDBJ whole genome shotgun (WGS) entry which is preliminary data.</text>
</comment>
<gene>
    <name evidence="2" type="ORF">BC643_4312</name>
</gene>
<keyword evidence="3" id="KW-1185">Reference proteome</keyword>
<dbReference type="RefSeq" id="WP_120275316.1">
    <property type="nucleotide sequence ID" value="NZ_RAPN01000005.1"/>
</dbReference>